<keyword evidence="4" id="KW-0272">Extracellular matrix</keyword>
<dbReference type="OrthoDB" id="8919081at2759"/>
<dbReference type="PANTHER" id="PTHR23343:SF31">
    <property type="entry name" value="ZONA PELLUCIDA SPERM-BINDING PROTEIN 4"/>
    <property type="match status" value="1"/>
</dbReference>
<dbReference type="GO" id="GO:0007339">
    <property type="term" value="P:binding of sperm to zona pellucida"/>
    <property type="evidence" value="ECO:0007669"/>
    <property type="project" value="TreeGrafter"/>
</dbReference>
<feature type="signal peptide" evidence="19">
    <location>
        <begin position="1"/>
        <end position="22"/>
    </location>
</feature>
<dbReference type="GO" id="GO:0005886">
    <property type="term" value="C:plasma membrane"/>
    <property type="evidence" value="ECO:0007669"/>
    <property type="project" value="UniProtKB-SubCell"/>
</dbReference>
<dbReference type="Pfam" id="PF23344">
    <property type="entry name" value="ZP-N"/>
    <property type="match status" value="1"/>
</dbReference>
<dbReference type="CDD" id="cd00111">
    <property type="entry name" value="Trefoil"/>
    <property type="match status" value="1"/>
</dbReference>
<feature type="domain" description="P-type" evidence="21">
    <location>
        <begin position="120"/>
        <end position="158"/>
    </location>
</feature>
<comment type="subcellular location">
    <subcellularLocation>
        <location evidence="1">Cell membrane</location>
        <topology evidence="1">Single-pass type I membrane protein</topology>
    </subcellularLocation>
    <subcellularLocation>
        <location evidence="12">Zona pellucida</location>
    </subcellularLocation>
</comment>
<dbReference type="InterPro" id="IPR042235">
    <property type="entry name" value="ZP-C_dom"/>
</dbReference>
<feature type="region of interest" description="Disordered" evidence="18">
    <location>
        <begin position="29"/>
        <end position="111"/>
    </location>
</feature>
<dbReference type="GO" id="GO:0032190">
    <property type="term" value="F:acrosin binding"/>
    <property type="evidence" value="ECO:0007669"/>
    <property type="project" value="TreeGrafter"/>
</dbReference>
<dbReference type="InterPro" id="IPR044913">
    <property type="entry name" value="P_trefoil_dom_sf"/>
</dbReference>
<evidence type="ECO:0000256" key="7">
    <source>
        <dbReference type="ARBA" id="ARBA00022989"/>
    </source>
</evidence>
<dbReference type="Proteomes" id="UP000504630">
    <property type="component" value="Chromosome 6"/>
</dbReference>
<dbReference type="GeneID" id="115009505"/>
<dbReference type="GO" id="GO:0035804">
    <property type="term" value="F:structural constituent of egg coat"/>
    <property type="evidence" value="ECO:0007669"/>
    <property type="project" value="TreeGrafter"/>
</dbReference>
<evidence type="ECO:0000256" key="4">
    <source>
        <dbReference type="ARBA" id="ARBA00022530"/>
    </source>
</evidence>
<dbReference type="RefSeq" id="XP_029289368.1">
    <property type="nucleotide sequence ID" value="XM_029433508.1"/>
</dbReference>
<protein>
    <recommendedName>
        <fullName evidence="14">Zona pellucida sperm-binding protein 4</fullName>
    </recommendedName>
    <alternativeName>
        <fullName evidence="16">Zona pellucida glycoprotein 4</fullName>
    </alternativeName>
    <alternativeName>
        <fullName evidence="15">Zona pellucida protein B</fullName>
    </alternativeName>
</protein>
<dbReference type="Gene3D" id="2.60.40.3210">
    <property type="entry name" value="Zona pellucida, ZP-N domain"/>
    <property type="match status" value="1"/>
</dbReference>
<keyword evidence="8" id="KW-0472">Membrane</keyword>
<evidence type="ECO:0000259" key="20">
    <source>
        <dbReference type="PROSITE" id="PS51034"/>
    </source>
</evidence>
<evidence type="ECO:0000256" key="13">
    <source>
        <dbReference type="ARBA" id="ARBA00037545"/>
    </source>
</evidence>
<keyword evidence="5" id="KW-0165">Cleavage on pair of basic residues</keyword>
<evidence type="ECO:0000256" key="5">
    <source>
        <dbReference type="ARBA" id="ARBA00022685"/>
    </source>
</evidence>
<evidence type="ECO:0000313" key="22">
    <source>
        <dbReference type="Proteomes" id="UP000504630"/>
    </source>
</evidence>
<dbReference type="InterPro" id="IPR051148">
    <property type="entry name" value="Zona_Pellucida_Domain_gp"/>
</dbReference>
<dbReference type="InterPro" id="IPR001507">
    <property type="entry name" value="ZP_dom"/>
</dbReference>
<evidence type="ECO:0000256" key="1">
    <source>
        <dbReference type="ARBA" id="ARBA00004251"/>
    </source>
</evidence>
<evidence type="ECO:0000256" key="11">
    <source>
        <dbReference type="ARBA" id="ARBA00023279"/>
    </source>
</evidence>
<dbReference type="GO" id="GO:0060468">
    <property type="term" value="P:prevention of polyspermy"/>
    <property type="evidence" value="ECO:0007669"/>
    <property type="project" value="TreeGrafter"/>
</dbReference>
<evidence type="ECO:0000256" key="6">
    <source>
        <dbReference type="ARBA" id="ARBA00022692"/>
    </source>
</evidence>
<sequence>MAIKLLCDCLLAVALLGCLVEAQYFKKPKDPQYPQTPPNPQYPQAPPKPQYPQTPKDPQYPQTPPNPQYPQAPPKPQYPQTPPNPQYPQAPPKPQYPQAPPKPQYPQTPKDPYVAAETFHTCDAYNQHKVLCGGPAITNSECEAINCCFDGRTCYYGKSVTLQCTKDAQFIVVVARDATLPNIDLETITFNSDDEGCRPVGVTSGFAIYQFLVTNCGTVLTEEPGVIIYENKMSSFYEVAIGPNGAITRDSHYQLIVQCRYSGTSVEALVIEVGLLPPPLPVAALGPLRVELRLANGACLAKGCSEEEVAYNSFYVDSDYPVTKVLRDPVYVEIRILERTDPSIFLTLGRCWATADPYPHSRPQWDLLIEGCPYQADHYQTSLVPVDISSGLLYPSHHRRFIFKMFTFVGYEGASPAKGKTADPHVWIPLTEKVYIHCETAVCQPDHGNNCEPRCYRKRRDVIASVQRGFRDETTVVSSKELIITEPSRSIQ</sequence>
<keyword evidence="19" id="KW-0732">Signal</keyword>
<comment type="caution">
    <text evidence="17">Lacks conserved residue(s) required for the propagation of feature annotation.</text>
</comment>
<keyword evidence="10" id="KW-0325">Glycoprotein</keyword>
<keyword evidence="22" id="KW-1185">Reference proteome</keyword>
<dbReference type="SMART" id="SM00018">
    <property type="entry name" value="PD"/>
    <property type="match status" value="1"/>
</dbReference>
<feature type="disulfide bond" evidence="17">
    <location>
        <begin position="122"/>
        <end position="148"/>
    </location>
</feature>
<dbReference type="PANTHER" id="PTHR23343">
    <property type="entry name" value="ZONA PELLUCIDA SPERM-BINDING PROTEIN"/>
    <property type="match status" value="1"/>
</dbReference>
<dbReference type="InterPro" id="IPR000519">
    <property type="entry name" value="P_trefoil_dom"/>
</dbReference>
<accession>A0A6J2PT77</accession>
<feature type="compositionally biased region" description="Pro residues" evidence="18">
    <location>
        <begin position="61"/>
        <end position="106"/>
    </location>
</feature>
<name>A0A6J2PT77_COTGO</name>
<dbReference type="KEGG" id="cgob:115009505"/>
<dbReference type="Pfam" id="PF00100">
    <property type="entry name" value="Zona_pellucida"/>
    <property type="match status" value="1"/>
</dbReference>
<dbReference type="InParanoid" id="A0A6J2PT77"/>
<dbReference type="InterPro" id="IPR055355">
    <property type="entry name" value="ZP-C"/>
</dbReference>
<evidence type="ECO:0000256" key="15">
    <source>
        <dbReference type="ARBA" id="ARBA00042273"/>
    </source>
</evidence>
<feature type="compositionally biased region" description="Pro residues" evidence="18">
    <location>
        <begin position="34"/>
        <end position="52"/>
    </location>
</feature>
<evidence type="ECO:0000256" key="19">
    <source>
        <dbReference type="SAM" id="SignalP"/>
    </source>
</evidence>
<evidence type="ECO:0000256" key="18">
    <source>
        <dbReference type="SAM" id="MobiDB-lite"/>
    </source>
</evidence>
<evidence type="ECO:0000256" key="10">
    <source>
        <dbReference type="ARBA" id="ARBA00023180"/>
    </source>
</evidence>
<evidence type="ECO:0000256" key="2">
    <source>
        <dbReference type="ARBA" id="ARBA00022475"/>
    </source>
</evidence>
<evidence type="ECO:0000256" key="17">
    <source>
        <dbReference type="PROSITE-ProRule" id="PRU00779"/>
    </source>
</evidence>
<keyword evidence="6" id="KW-0812">Transmembrane</keyword>
<proteinExistence type="predicted"/>
<evidence type="ECO:0000256" key="9">
    <source>
        <dbReference type="ARBA" id="ARBA00023157"/>
    </source>
</evidence>
<organism evidence="22 23">
    <name type="scientific">Cottoperca gobio</name>
    <name type="common">Frogmouth</name>
    <name type="synonym">Aphritis gobio</name>
    <dbReference type="NCBI Taxonomy" id="56716"/>
    <lineage>
        <taxon>Eukaryota</taxon>
        <taxon>Metazoa</taxon>
        <taxon>Chordata</taxon>
        <taxon>Craniata</taxon>
        <taxon>Vertebrata</taxon>
        <taxon>Euteleostomi</taxon>
        <taxon>Actinopterygii</taxon>
        <taxon>Neopterygii</taxon>
        <taxon>Teleostei</taxon>
        <taxon>Neoteleostei</taxon>
        <taxon>Acanthomorphata</taxon>
        <taxon>Eupercaria</taxon>
        <taxon>Perciformes</taxon>
        <taxon>Notothenioidei</taxon>
        <taxon>Bovichtidae</taxon>
        <taxon>Cottoperca</taxon>
    </lineage>
</organism>
<dbReference type="PROSITE" id="PS51448">
    <property type="entry name" value="P_TREFOIL_2"/>
    <property type="match status" value="1"/>
</dbReference>
<evidence type="ECO:0000256" key="8">
    <source>
        <dbReference type="ARBA" id="ARBA00023136"/>
    </source>
</evidence>
<evidence type="ECO:0000256" key="14">
    <source>
        <dbReference type="ARBA" id="ARBA00040238"/>
    </source>
</evidence>
<reference evidence="23" key="1">
    <citation type="submission" date="2025-08" db="UniProtKB">
        <authorList>
            <consortium name="RefSeq"/>
        </authorList>
    </citation>
    <scope>IDENTIFICATION</scope>
</reference>
<dbReference type="GO" id="GO:0035805">
    <property type="term" value="C:egg coat"/>
    <property type="evidence" value="ECO:0007669"/>
    <property type="project" value="UniProtKB-SubCell"/>
</dbReference>
<feature type="chain" id="PRO_5026735383" description="Zona pellucida sperm-binding protein 4" evidence="19">
    <location>
        <begin position="23"/>
        <end position="492"/>
    </location>
</feature>
<keyword evidence="11" id="KW-0278">Fertilization</keyword>
<feature type="domain" description="ZP" evidence="20">
    <location>
        <begin position="163"/>
        <end position="458"/>
    </location>
</feature>
<evidence type="ECO:0000256" key="3">
    <source>
        <dbReference type="ARBA" id="ARBA00022525"/>
    </source>
</evidence>
<dbReference type="InterPro" id="IPR055356">
    <property type="entry name" value="ZP-N"/>
</dbReference>
<keyword evidence="3" id="KW-0964">Secreted</keyword>
<gene>
    <name evidence="23" type="primary">LOC115009505</name>
</gene>
<evidence type="ECO:0000313" key="23">
    <source>
        <dbReference type="RefSeq" id="XP_029289368.1"/>
    </source>
</evidence>
<evidence type="ECO:0000256" key="16">
    <source>
        <dbReference type="ARBA" id="ARBA00042573"/>
    </source>
</evidence>
<keyword evidence="9 17" id="KW-1015">Disulfide bond</keyword>
<keyword evidence="7" id="KW-1133">Transmembrane helix</keyword>
<dbReference type="Gene3D" id="2.60.40.4100">
    <property type="entry name" value="Zona pellucida, ZP-C domain"/>
    <property type="match status" value="1"/>
</dbReference>
<dbReference type="SMART" id="SM00241">
    <property type="entry name" value="ZP"/>
    <property type="match status" value="1"/>
</dbReference>
<evidence type="ECO:0000259" key="21">
    <source>
        <dbReference type="PROSITE" id="PS51448"/>
    </source>
</evidence>
<dbReference type="AlphaFoldDB" id="A0A6J2PT77"/>
<comment type="function">
    <text evidence="13">Component of the zona pellucida, an extracellular matrix surrounding oocytes which mediates sperm binding, induction of the acrosome reaction and prevents post-fertilization polyspermy. The zona pellucida is composed of 3 to 4 glycoproteins, ZP1, ZP2, ZP3, and ZP4. ZP4 may act as a sperm receptor.</text>
</comment>
<evidence type="ECO:0000256" key="12">
    <source>
        <dbReference type="ARBA" id="ARBA00024183"/>
    </source>
</evidence>
<feature type="disulfide bond" evidence="17">
    <location>
        <begin position="132"/>
        <end position="147"/>
    </location>
</feature>
<dbReference type="SUPFAM" id="SSF57492">
    <property type="entry name" value="Trefoil"/>
    <property type="match status" value="1"/>
</dbReference>
<keyword evidence="2" id="KW-1003">Cell membrane</keyword>
<dbReference type="PROSITE" id="PS51034">
    <property type="entry name" value="ZP_2"/>
    <property type="match status" value="1"/>
</dbReference>